<dbReference type="Proteomes" id="UP001215598">
    <property type="component" value="Unassembled WGS sequence"/>
</dbReference>
<reference evidence="2" key="1">
    <citation type="submission" date="2023-03" db="EMBL/GenBank/DDBJ databases">
        <title>Massive genome expansion in bonnet fungi (Mycena s.s.) driven by repeated elements and novel gene families across ecological guilds.</title>
        <authorList>
            <consortium name="Lawrence Berkeley National Laboratory"/>
            <person name="Harder C.B."/>
            <person name="Miyauchi S."/>
            <person name="Viragh M."/>
            <person name="Kuo A."/>
            <person name="Thoen E."/>
            <person name="Andreopoulos B."/>
            <person name="Lu D."/>
            <person name="Skrede I."/>
            <person name="Drula E."/>
            <person name="Henrissat B."/>
            <person name="Morin E."/>
            <person name="Kohler A."/>
            <person name="Barry K."/>
            <person name="LaButti K."/>
            <person name="Morin E."/>
            <person name="Salamov A."/>
            <person name="Lipzen A."/>
            <person name="Mereny Z."/>
            <person name="Hegedus B."/>
            <person name="Baldrian P."/>
            <person name="Stursova M."/>
            <person name="Weitz H."/>
            <person name="Taylor A."/>
            <person name="Grigoriev I.V."/>
            <person name="Nagy L.G."/>
            <person name="Martin F."/>
            <person name="Kauserud H."/>
        </authorList>
    </citation>
    <scope>NUCLEOTIDE SEQUENCE</scope>
    <source>
        <strain evidence="2">CBHHK182m</strain>
    </source>
</reference>
<feature type="domain" description="F-box" evidence="1">
    <location>
        <begin position="92"/>
        <end position="155"/>
    </location>
</feature>
<dbReference type="SUPFAM" id="SSF81383">
    <property type="entry name" value="F-box domain"/>
    <property type="match status" value="1"/>
</dbReference>
<sequence>MSKTRFERSSFLPTPAALAQLHAILRSNTLPSDIEHEIWVPIQSFLDKAPSEVARYDVEIEALEDVLAILKSDRKVLESYANGCRSISSPIKHLPTEVLVQIFGLCSLRGGNGKMPTPAEEMERVSQNHLLRLSQVCAYWHRIAMGTPSLWSTLVVDTHVWPRCSEPPTTLIRCITSALQRGGEFPLSLDIVVDSAQPIQQTLLELLSRHSHRWKSLCIMLPMSAFRFLSDAKGNLPLLEALTLVFATHDDTSYTDDIFEIAPRLEHMGGAGFPVAHPRLPWAQLRLFNYQNGHSRNLSLDMLTHLSQTVQLLITPAMITAIPFGLHPVTSNAETLIVGFITDPDPPHTRTILGAIMECLTLPSLGQLRFIRPDVSPPLWNQPKFVDFAARSSLCDTLTTFEVWAKIAEDDLVECLSLLRSLQVLLLWDCPDYTVITDSLLHHISWAGENSLLPHLRHLCLTSHLRIQDESLQDCITSRIAPCRFDGGWFAAQIFWIERELSPEFVARMSELDGLTFLVSPDVVFW</sequence>
<dbReference type="Pfam" id="PF12937">
    <property type="entry name" value="F-box-like"/>
    <property type="match status" value="1"/>
</dbReference>
<evidence type="ECO:0000313" key="3">
    <source>
        <dbReference type="Proteomes" id="UP001215598"/>
    </source>
</evidence>
<dbReference type="AlphaFoldDB" id="A0AAD7HCK1"/>
<keyword evidence="3" id="KW-1185">Reference proteome</keyword>
<organism evidence="2 3">
    <name type="scientific">Mycena metata</name>
    <dbReference type="NCBI Taxonomy" id="1033252"/>
    <lineage>
        <taxon>Eukaryota</taxon>
        <taxon>Fungi</taxon>
        <taxon>Dikarya</taxon>
        <taxon>Basidiomycota</taxon>
        <taxon>Agaricomycotina</taxon>
        <taxon>Agaricomycetes</taxon>
        <taxon>Agaricomycetidae</taxon>
        <taxon>Agaricales</taxon>
        <taxon>Marasmiineae</taxon>
        <taxon>Mycenaceae</taxon>
        <taxon>Mycena</taxon>
    </lineage>
</organism>
<comment type="caution">
    <text evidence="2">The sequence shown here is derived from an EMBL/GenBank/DDBJ whole genome shotgun (WGS) entry which is preliminary data.</text>
</comment>
<protein>
    <recommendedName>
        <fullName evidence="1">F-box domain-containing protein</fullName>
    </recommendedName>
</protein>
<dbReference type="Gene3D" id="1.20.1280.50">
    <property type="match status" value="1"/>
</dbReference>
<dbReference type="EMBL" id="JARKIB010000281">
    <property type="protein sequence ID" value="KAJ7717158.1"/>
    <property type="molecule type" value="Genomic_DNA"/>
</dbReference>
<dbReference type="InterPro" id="IPR001810">
    <property type="entry name" value="F-box_dom"/>
</dbReference>
<dbReference type="InterPro" id="IPR036047">
    <property type="entry name" value="F-box-like_dom_sf"/>
</dbReference>
<evidence type="ECO:0000313" key="2">
    <source>
        <dbReference type="EMBL" id="KAJ7717158.1"/>
    </source>
</evidence>
<evidence type="ECO:0000259" key="1">
    <source>
        <dbReference type="Pfam" id="PF12937"/>
    </source>
</evidence>
<proteinExistence type="predicted"/>
<accession>A0AAD7HCK1</accession>
<gene>
    <name evidence="2" type="ORF">B0H16DRAFT_1612004</name>
</gene>
<name>A0AAD7HCK1_9AGAR</name>